<feature type="compositionally biased region" description="Acidic residues" evidence="1">
    <location>
        <begin position="265"/>
        <end position="274"/>
    </location>
</feature>
<protein>
    <submittedName>
        <fullName evidence="2">Uncharacterized protein</fullName>
    </submittedName>
</protein>
<evidence type="ECO:0000256" key="1">
    <source>
        <dbReference type="SAM" id="MobiDB-lite"/>
    </source>
</evidence>
<evidence type="ECO:0000313" key="2">
    <source>
        <dbReference type="EMBL" id="OCF55041.1"/>
    </source>
</evidence>
<dbReference type="EMBL" id="KI669468">
    <property type="protein sequence ID" value="OCF55041.1"/>
    <property type="molecule type" value="Genomic_DNA"/>
</dbReference>
<name>A0A1B9IHZ6_9TREE</name>
<sequence>MSGAYSYMSRDPAHDISTAFANHNIDLETFDLHFGPLDWKAIVERYHEPSTTHEAREASIAALLETAITNPMVMWDRAGVAEEAITKCDDPEYFSSEEKKRIVWQYGLEDRDEEGAMKVLKWQSQKDGSISLLSEYGKEMLALDLTRRVQDTIYHGKQTVSPISRLPSEAVEMIPEKVRSFAEDIWKSRSIAYDSRAPENTRLNMLVLDQMTRMADYKNWEKRREAGPLSRRTTTRPLGPSIGESSKTNQQLPAYDPGNSTSVGSDEDSPTYDEVEQALSRFTVTDPDKKRVEELRKQYGVTEAMPSASTPASENVGSADRSQRKHSNNWENFSKFSKSCFGSSEDTA</sequence>
<keyword evidence="3" id="KW-1185">Reference proteome</keyword>
<feature type="compositionally biased region" description="Low complexity" evidence="1">
    <location>
        <begin position="333"/>
        <end position="348"/>
    </location>
</feature>
<dbReference type="AlphaFoldDB" id="A0A1B9IHZ6"/>
<feature type="compositionally biased region" description="Polar residues" evidence="1">
    <location>
        <begin position="307"/>
        <end position="316"/>
    </location>
</feature>
<proteinExistence type="predicted"/>
<gene>
    <name evidence="2" type="ORF">L486_07697</name>
</gene>
<evidence type="ECO:0000313" key="3">
    <source>
        <dbReference type="Proteomes" id="UP000092583"/>
    </source>
</evidence>
<reference evidence="2 3" key="1">
    <citation type="submission" date="2013-07" db="EMBL/GenBank/DDBJ databases">
        <title>The Genome Sequence of Kwoniella mangroviensis CBS10435.</title>
        <authorList>
            <consortium name="The Broad Institute Genome Sequencing Platform"/>
            <person name="Cuomo C."/>
            <person name="Litvintseva A."/>
            <person name="Chen Y."/>
            <person name="Heitman J."/>
            <person name="Sun S."/>
            <person name="Springer D."/>
            <person name="Dromer F."/>
            <person name="Young S.K."/>
            <person name="Zeng Q."/>
            <person name="Gargeya S."/>
            <person name="Fitzgerald M."/>
            <person name="Abouelleil A."/>
            <person name="Alvarado L."/>
            <person name="Berlin A.M."/>
            <person name="Chapman S.B."/>
            <person name="Dewar J."/>
            <person name="Goldberg J."/>
            <person name="Griggs A."/>
            <person name="Gujja S."/>
            <person name="Hansen M."/>
            <person name="Howarth C."/>
            <person name="Imamovic A."/>
            <person name="Larimer J."/>
            <person name="McCowan C."/>
            <person name="Murphy C."/>
            <person name="Pearson M."/>
            <person name="Priest M."/>
            <person name="Roberts A."/>
            <person name="Saif S."/>
            <person name="Shea T."/>
            <person name="Sykes S."/>
            <person name="Wortman J."/>
            <person name="Nusbaum C."/>
            <person name="Birren B."/>
        </authorList>
    </citation>
    <scope>NUCLEOTIDE SEQUENCE [LARGE SCALE GENOMIC DNA]</scope>
    <source>
        <strain evidence="2 3">CBS 10435</strain>
    </source>
</reference>
<organism evidence="2 3">
    <name type="scientific">Kwoniella mangroviensis CBS 10435</name>
    <dbReference type="NCBI Taxonomy" id="1331196"/>
    <lineage>
        <taxon>Eukaryota</taxon>
        <taxon>Fungi</taxon>
        <taxon>Dikarya</taxon>
        <taxon>Basidiomycota</taxon>
        <taxon>Agaricomycotina</taxon>
        <taxon>Tremellomycetes</taxon>
        <taxon>Tremellales</taxon>
        <taxon>Cryptococcaceae</taxon>
        <taxon>Kwoniella</taxon>
    </lineage>
</organism>
<dbReference type="Proteomes" id="UP000092583">
    <property type="component" value="Unassembled WGS sequence"/>
</dbReference>
<accession>A0A1B9IHZ6</accession>
<feature type="compositionally biased region" description="Polar residues" evidence="1">
    <location>
        <begin position="243"/>
        <end position="264"/>
    </location>
</feature>
<reference evidence="3" key="2">
    <citation type="submission" date="2013-12" db="EMBL/GenBank/DDBJ databases">
        <title>Evolution of pathogenesis and genome organization in the Tremellales.</title>
        <authorList>
            <person name="Cuomo C."/>
            <person name="Litvintseva A."/>
            <person name="Heitman J."/>
            <person name="Chen Y."/>
            <person name="Sun S."/>
            <person name="Springer D."/>
            <person name="Dromer F."/>
            <person name="Young S."/>
            <person name="Zeng Q."/>
            <person name="Chapman S."/>
            <person name="Gujja S."/>
            <person name="Saif S."/>
            <person name="Birren B."/>
        </authorList>
    </citation>
    <scope>NUCLEOTIDE SEQUENCE [LARGE SCALE GENOMIC DNA]</scope>
    <source>
        <strain evidence="3">CBS 10435</strain>
    </source>
</reference>
<feature type="region of interest" description="Disordered" evidence="1">
    <location>
        <begin position="296"/>
        <end position="348"/>
    </location>
</feature>
<feature type="region of interest" description="Disordered" evidence="1">
    <location>
        <begin position="222"/>
        <end position="274"/>
    </location>
</feature>